<dbReference type="Pfam" id="PF12582">
    <property type="entry name" value="DUF3757"/>
    <property type="match status" value="1"/>
</dbReference>
<evidence type="ECO:0000313" key="3">
    <source>
        <dbReference type="Proteomes" id="UP000183653"/>
    </source>
</evidence>
<dbReference type="AlphaFoldDB" id="A0A8B3Y4I7"/>
<name>A0A8B3Y4I7_9PSED</name>
<evidence type="ECO:0000256" key="1">
    <source>
        <dbReference type="SAM" id="SignalP"/>
    </source>
</evidence>
<organism evidence="2 3">
    <name type="scientific">Pseudomonas orientalis</name>
    <dbReference type="NCBI Taxonomy" id="76758"/>
    <lineage>
        <taxon>Bacteria</taxon>
        <taxon>Pseudomonadati</taxon>
        <taxon>Pseudomonadota</taxon>
        <taxon>Gammaproteobacteria</taxon>
        <taxon>Pseudomonadales</taxon>
        <taxon>Pseudomonadaceae</taxon>
        <taxon>Pseudomonas</taxon>
    </lineage>
</organism>
<dbReference type="EMBL" id="LT629782">
    <property type="protein sequence ID" value="SDU36453.1"/>
    <property type="molecule type" value="Genomic_DNA"/>
</dbReference>
<evidence type="ECO:0008006" key="4">
    <source>
        <dbReference type="Google" id="ProtNLM"/>
    </source>
</evidence>
<protein>
    <recommendedName>
        <fullName evidence="4">DUF3757 domain-containing protein</fullName>
    </recommendedName>
</protein>
<dbReference type="InterPro" id="IPR022231">
    <property type="entry name" value="DUF3757"/>
</dbReference>
<feature type="signal peptide" evidence="1">
    <location>
        <begin position="1"/>
        <end position="21"/>
    </location>
</feature>
<evidence type="ECO:0000313" key="2">
    <source>
        <dbReference type="EMBL" id="SDU36453.1"/>
    </source>
</evidence>
<gene>
    <name evidence="2" type="ORF">SAMN04490197_5328</name>
</gene>
<dbReference type="RefSeq" id="WP_057723077.1">
    <property type="nucleotide sequence ID" value="NZ_JYLM01000003.1"/>
</dbReference>
<feature type="chain" id="PRO_5032286175" description="DUF3757 domain-containing protein" evidence="1">
    <location>
        <begin position="22"/>
        <end position="144"/>
    </location>
</feature>
<accession>A0A8B3Y4I7</accession>
<keyword evidence="3" id="KW-1185">Reference proteome</keyword>
<reference evidence="2 3" key="1">
    <citation type="submission" date="2016-10" db="EMBL/GenBank/DDBJ databases">
        <authorList>
            <person name="Varghese N."/>
            <person name="Submissions S."/>
        </authorList>
    </citation>
    <scope>NUCLEOTIDE SEQUENCE [LARGE SCALE GENOMIC DNA]</scope>
    <source>
        <strain evidence="2 3">BS2775</strain>
    </source>
</reference>
<sequence>MLKHVMCVLVLFVCIIGQARANQFCPEKSKIQTDTGYFQYQTSGVLWQGPKVEPGEFIRAFSGAVFAPEKGDDRNNGLVEKCVYKNQRDELVVMRPRLSGVTRSMALTDSLHWERDKASFDQLVYLCKENRPDNCAFNISNNRR</sequence>
<keyword evidence="1" id="KW-0732">Signal</keyword>
<dbReference type="OrthoDB" id="7025982at2"/>
<dbReference type="Proteomes" id="UP000183653">
    <property type="component" value="Chromosome I"/>
</dbReference>
<proteinExistence type="predicted"/>